<name>A0A0E9UL63_ANGAN</name>
<protein>
    <submittedName>
        <fullName evidence="1">Uncharacterized protein</fullName>
    </submittedName>
</protein>
<dbReference type="AlphaFoldDB" id="A0A0E9UL63"/>
<organism evidence="1">
    <name type="scientific">Anguilla anguilla</name>
    <name type="common">European freshwater eel</name>
    <name type="synonym">Muraena anguilla</name>
    <dbReference type="NCBI Taxonomy" id="7936"/>
    <lineage>
        <taxon>Eukaryota</taxon>
        <taxon>Metazoa</taxon>
        <taxon>Chordata</taxon>
        <taxon>Craniata</taxon>
        <taxon>Vertebrata</taxon>
        <taxon>Euteleostomi</taxon>
        <taxon>Actinopterygii</taxon>
        <taxon>Neopterygii</taxon>
        <taxon>Teleostei</taxon>
        <taxon>Anguilliformes</taxon>
        <taxon>Anguillidae</taxon>
        <taxon>Anguilla</taxon>
    </lineage>
</organism>
<evidence type="ECO:0000313" key="1">
    <source>
        <dbReference type="EMBL" id="JAH66584.1"/>
    </source>
</evidence>
<accession>A0A0E9UL63</accession>
<proteinExistence type="predicted"/>
<reference evidence="1" key="2">
    <citation type="journal article" date="2015" name="Fish Shellfish Immunol.">
        <title>Early steps in the European eel (Anguilla anguilla)-Vibrio vulnificus interaction in the gills: Role of the RtxA13 toxin.</title>
        <authorList>
            <person name="Callol A."/>
            <person name="Pajuelo D."/>
            <person name="Ebbesson L."/>
            <person name="Teles M."/>
            <person name="MacKenzie S."/>
            <person name="Amaro C."/>
        </authorList>
    </citation>
    <scope>NUCLEOTIDE SEQUENCE</scope>
</reference>
<sequence>MGRFIILPLYSLFVILAQTISSLKYIEIVTAIAVTAS</sequence>
<dbReference type="EMBL" id="GBXM01041993">
    <property type="protein sequence ID" value="JAH66584.1"/>
    <property type="molecule type" value="Transcribed_RNA"/>
</dbReference>
<reference evidence="1" key="1">
    <citation type="submission" date="2014-11" db="EMBL/GenBank/DDBJ databases">
        <authorList>
            <person name="Amaro Gonzalez C."/>
        </authorList>
    </citation>
    <scope>NUCLEOTIDE SEQUENCE</scope>
</reference>